<dbReference type="EMBL" id="QCYK01000002">
    <property type="protein sequence ID" value="PUZ25423.1"/>
    <property type="molecule type" value="Genomic_DNA"/>
</dbReference>
<dbReference type="AlphaFoldDB" id="A0A2T7BGR6"/>
<reference evidence="1 2" key="1">
    <citation type="submission" date="2018-04" db="EMBL/GenBank/DDBJ databases">
        <title>Chitinophaga fuyangensis sp. nov., isolated from soil in a chemical factory.</title>
        <authorList>
            <person name="Chen K."/>
        </authorList>
    </citation>
    <scope>NUCLEOTIDE SEQUENCE [LARGE SCALE GENOMIC DNA]</scope>
    <source>
        <strain evidence="1 2">LY-1</strain>
    </source>
</reference>
<evidence type="ECO:0000313" key="1">
    <source>
        <dbReference type="EMBL" id="PUZ25423.1"/>
    </source>
</evidence>
<keyword evidence="2" id="KW-1185">Reference proteome</keyword>
<organism evidence="1 2">
    <name type="scientific">Chitinophaga parva</name>
    <dbReference type="NCBI Taxonomy" id="2169414"/>
    <lineage>
        <taxon>Bacteria</taxon>
        <taxon>Pseudomonadati</taxon>
        <taxon>Bacteroidota</taxon>
        <taxon>Chitinophagia</taxon>
        <taxon>Chitinophagales</taxon>
        <taxon>Chitinophagaceae</taxon>
        <taxon>Chitinophaga</taxon>
    </lineage>
</organism>
<dbReference type="Proteomes" id="UP000244450">
    <property type="component" value="Unassembled WGS sequence"/>
</dbReference>
<protein>
    <submittedName>
        <fullName evidence="1">Uncharacterized protein</fullName>
    </submittedName>
</protein>
<comment type="caution">
    <text evidence="1">The sequence shown here is derived from an EMBL/GenBank/DDBJ whole genome shotgun (WGS) entry which is preliminary data.</text>
</comment>
<name>A0A2T7BGR6_9BACT</name>
<proteinExistence type="predicted"/>
<accession>A0A2T7BGR6</accession>
<sequence length="241" mass="27374">MVSFFCTNTACKGLRLRPQRGGRLRGGKQTLALILAGFIGAVLLSCGGRKGNSVAERRGADTIVKHSLKKDSNAVNQPPDTGLSADSDLNRALFDKFFTKFVRAVRRNNERELTTLIHFPLQTASVRTLTGLEYERVDTAEDLIQQDEFHKYYPNIFYPELRKQFRMVNSDDLSELEGVDGEGYYRILHRITDKGTPMFELYAQWTYTNTGLAGSYFGFVFGKVDNEYKILSYYGKFPAKF</sequence>
<gene>
    <name evidence="1" type="ORF">DCC81_14120</name>
</gene>
<evidence type="ECO:0000313" key="2">
    <source>
        <dbReference type="Proteomes" id="UP000244450"/>
    </source>
</evidence>